<dbReference type="GO" id="GO:0004491">
    <property type="term" value="F:methylmalonate-semialdehyde dehydrogenase (acylating, NAD) activity"/>
    <property type="evidence" value="ECO:0007669"/>
    <property type="project" value="UniProtKB-EC"/>
</dbReference>
<name>A0A139XFF9_9CYAN</name>
<dbReference type="FunFam" id="3.40.605.10:FF:000003">
    <property type="entry name" value="Methylmalonate-semialdehyde dehydrogenase [acylating]"/>
    <property type="match status" value="1"/>
</dbReference>
<dbReference type="GO" id="GO:0006210">
    <property type="term" value="P:thymine catabolic process"/>
    <property type="evidence" value="ECO:0007669"/>
    <property type="project" value="TreeGrafter"/>
</dbReference>
<keyword evidence="6" id="KW-1185">Reference proteome</keyword>
<dbReference type="NCBIfam" id="TIGR01722">
    <property type="entry name" value="MMSDH"/>
    <property type="match status" value="1"/>
</dbReference>
<evidence type="ECO:0000256" key="3">
    <source>
        <dbReference type="ARBA" id="ARBA00023027"/>
    </source>
</evidence>
<dbReference type="CDD" id="cd07085">
    <property type="entry name" value="ALDH_F6_MMSDH"/>
    <property type="match status" value="1"/>
</dbReference>
<reference evidence="5 6" key="1">
    <citation type="journal article" date="2013" name="Genome Biol. Evol.">
        <title>Genomes of Stigonematalean cyanobacteria (subsection V) and the evolution of oxygenic photosynthesis from prokaryotes to plastids.</title>
        <authorList>
            <person name="Dagan T."/>
            <person name="Roettger M."/>
            <person name="Stucken K."/>
            <person name="Landan G."/>
            <person name="Koch R."/>
            <person name="Major P."/>
            <person name="Gould S.B."/>
            <person name="Goremykin V.V."/>
            <person name="Rippka R."/>
            <person name="Tandeau de Marsac N."/>
            <person name="Gugger M."/>
            <person name="Lockhart P.J."/>
            <person name="Allen J.F."/>
            <person name="Brune I."/>
            <person name="Maus I."/>
            <person name="Puhler A."/>
            <person name="Martin W.F."/>
        </authorList>
    </citation>
    <scope>NUCLEOTIDE SEQUENCE [LARGE SCALE GENOMIC DNA]</scope>
    <source>
        <strain evidence="5 6">PCC 7110</strain>
    </source>
</reference>
<evidence type="ECO:0000313" key="6">
    <source>
        <dbReference type="Proteomes" id="UP000076925"/>
    </source>
</evidence>
<sequence>MEKAIALPNYINNQWCTSSATEFLDVINPATAEVVAKVPLSPASEIEQATQAASEAFGSWRRIPPTERVQYLFKLKNLLEEHFEDLARTITLECGKTLAESKGEMRRAIENVEVACGIPMMMQGTNLEDIARGIDEIMIRQPLGVCAVIAPFNFPGMIPFWFLPYAIACGNTYIVKPSEKVPLTMQKVFQLLEKTGLPQGVVNLVNGAKEVVDAILDDPKIRAISFVGSTPVAKYIYSRGAANGKRVQCQGGAKNPLIVLPDANLEMTTRIAADSAFGCAGQRCLAASIAVTVGEARRSFTEAIAETAQKRVVGCGLDSGVEMGPVINAQSKTRIESLIQQGADEGAKVLVDGRCPSIPSYEKGYFVRPTILQNVDPSGEIARTEIFGPVLSLIHVETIEQAIALVNNGQYGNMACLFTSSGAAARKFRYEAEAGNIGINIGVAAPMAFFPFSGWKESFFGDLHGQSNHAVEFFTQTKVVVERWPSNWSRQF</sequence>
<dbReference type="Pfam" id="PF00171">
    <property type="entry name" value="Aldedh"/>
    <property type="match status" value="1"/>
</dbReference>
<keyword evidence="3" id="KW-0520">NAD</keyword>
<evidence type="ECO:0000313" key="5">
    <source>
        <dbReference type="EMBL" id="KYC43434.1"/>
    </source>
</evidence>
<dbReference type="PANTHER" id="PTHR43866:SF4">
    <property type="entry name" value="MALONATE-SEMIALDEHYDE DEHYDROGENASE"/>
    <property type="match status" value="1"/>
</dbReference>
<dbReference type="PROSITE" id="PS00070">
    <property type="entry name" value="ALDEHYDE_DEHYDR_CYS"/>
    <property type="match status" value="1"/>
</dbReference>
<dbReference type="AlphaFoldDB" id="A0A139XFF9"/>
<dbReference type="EMBL" id="ANNX02000015">
    <property type="protein sequence ID" value="KYC43434.1"/>
    <property type="molecule type" value="Genomic_DNA"/>
</dbReference>
<evidence type="ECO:0000256" key="2">
    <source>
        <dbReference type="ARBA" id="ARBA00023002"/>
    </source>
</evidence>
<dbReference type="SUPFAM" id="SSF53720">
    <property type="entry name" value="ALDH-like"/>
    <property type="match status" value="1"/>
</dbReference>
<dbReference type="STRING" id="128403.WA1_11395"/>
<dbReference type="InterPro" id="IPR016160">
    <property type="entry name" value="Ald_DH_CS_CYS"/>
</dbReference>
<dbReference type="RefSeq" id="WP_017748345.1">
    <property type="nucleotide sequence ID" value="NZ_KQ976354.1"/>
</dbReference>
<accession>A0A139XFF9</accession>
<dbReference type="InterPro" id="IPR016163">
    <property type="entry name" value="Ald_DH_C"/>
</dbReference>
<protein>
    <recommendedName>
        <fullName evidence="1">methylmalonate-semialdehyde dehydrogenase (CoA acylating)</fullName>
        <ecNumber evidence="1">1.2.1.27</ecNumber>
    </recommendedName>
</protein>
<gene>
    <name evidence="5" type="ORF">WA1_11395</name>
</gene>
<dbReference type="OrthoDB" id="548310at2"/>
<feature type="domain" description="Aldehyde dehydrogenase" evidence="4">
    <location>
        <begin position="15"/>
        <end position="480"/>
    </location>
</feature>
<evidence type="ECO:0000256" key="1">
    <source>
        <dbReference type="ARBA" id="ARBA00013048"/>
    </source>
</evidence>
<dbReference type="EC" id="1.2.1.27" evidence="1"/>
<evidence type="ECO:0000259" key="4">
    <source>
        <dbReference type="Pfam" id="PF00171"/>
    </source>
</evidence>
<dbReference type="InterPro" id="IPR010061">
    <property type="entry name" value="MeMal-semiAld_DH"/>
</dbReference>
<dbReference type="InterPro" id="IPR015590">
    <property type="entry name" value="Aldehyde_DH_dom"/>
</dbReference>
<dbReference type="Gene3D" id="3.40.309.10">
    <property type="entry name" value="Aldehyde Dehydrogenase, Chain A, domain 2"/>
    <property type="match status" value="1"/>
</dbReference>
<dbReference type="Gene3D" id="3.40.605.10">
    <property type="entry name" value="Aldehyde Dehydrogenase, Chain A, domain 1"/>
    <property type="match status" value="1"/>
</dbReference>
<dbReference type="FunFam" id="3.40.309.10:FF:000002">
    <property type="entry name" value="Methylmalonate-semialdehyde dehydrogenase (Acylating)"/>
    <property type="match status" value="1"/>
</dbReference>
<dbReference type="GO" id="GO:0006574">
    <property type="term" value="P:L-valine catabolic process"/>
    <property type="evidence" value="ECO:0007669"/>
    <property type="project" value="TreeGrafter"/>
</dbReference>
<dbReference type="PANTHER" id="PTHR43866">
    <property type="entry name" value="MALONATE-SEMIALDEHYDE DEHYDROGENASE"/>
    <property type="match status" value="1"/>
</dbReference>
<organism evidence="5 6">
    <name type="scientific">Scytonema hofmannii PCC 7110</name>
    <dbReference type="NCBI Taxonomy" id="128403"/>
    <lineage>
        <taxon>Bacteria</taxon>
        <taxon>Bacillati</taxon>
        <taxon>Cyanobacteriota</taxon>
        <taxon>Cyanophyceae</taxon>
        <taxon>Nostocales</taxon>
        <taxon>Scytonemataceae</taxon>
        <taxon>Scytonema</taxon>
    </lineage>
</organism>
<dbReference type="InterPro" id="IPR016162">
    <property type="entry name" value="Ald_DH_N"/>
</dbReference>
<dbReference type="Proteomes" id="UP000076925">
    <property type="component" value="Unassembled WGS sequence"/>
</dbReference>
<keyword evidence="2" id="KW-0560">Oxidoreductase</keyword>
<dbReference type="InterPro" id="IPR016161">
    <property type="entry name" value="Ald_DH/histidinol_DH"/>
</dbReference>
<comment type="caution">
    <text evidence="5">The sequence shown here is derived from an EMBL/GenBank/DDBJ whole genome shotgun (WGS) entry which is preliminary data.</text>
</comment>
<proteinExistence type="predicted"/>